<evidence type="ECO:0000313" key="2">
    <source>
        <dbReference type="EMBL" id="OAP11554.1"/>
    </source>
</evidence>
<dbReference type="InterPro" id="IPR036047">
    <property type="entry name" value="F-box-like_dom_sf"/>
</dbReference>
<proteinExistence type="predicted"/>
<dbReference type="EMBL" id="LUHQ01000002">
    <property type="protein sequence ID" value="OAP11554.1"/>
    <property type="molecule type" value="Genomic_DNA"/>
</dbReference>
<dbReference type="SUPFAM" id="SSF81383">
    <property type="entry name" value="F-box domain"/>
    <property type="match status" value="1"/>
</dbReference>
<feature type="domain" description="FBD" evidence="1">
    <location>
        <begin position="236"/>
        <end position="312"/>
    </location>
</feature>
<evidence type="ECO:0000259" key="1">
    <source>
        <dbReference type="SMART" id="SM00579"/>
    </source>
</evidence>
<organism evidence="2 3">
    <name type="scientific">Arabidopsis thaliana</name>
    <name type="common">Mouse-ear cress</name>
    <dbReference type="NCBI Taxonomy" id="3702"/>
    <lineage>
        <taxon>Eukaryota</taxon>
        <taxon>Viridiplantae</taxon>
        <taxon>Streptophyta</taxon>
        <taxon>Embryophyta</taxon>
        <taxon>Tracheophyta</taxon>
        <taxon>Spermatophyta</taxon>
        <taxon>Magnoliopsida</taxon>
        <taxon>eudicotyledons</taxon>
        <taxon>Gunneridae</taxon>
        <taxon>Pentapetalae</taxon>
        <taxon>rosids</taxon>
        <taxon>malvids</taxon>
        <taxon>Brassicales</taxon>
        <taxon>Brassicaceae</taxon>
        <taxon>Camelineae</taxon>
        <taxon>Arabidopsis</taxon>
    </lineage>
</organism>
<dbReference type="SMART" id="SM00579">
    <property type="entry name" value="FBD"/>
    <property type="match status" value="1"/>
</dbReference>
<dbReference type="InterPro" id="IPR001810">
    <property type="entry name" value="F-box_dom"/>
</dbReference>
<dbReference type="AlphaFoldDB" id="A0A178W0C8"/>
<comment type="caution">
    <text evidence="2">The sequence shown here is derived from an EMBL/GenBank/DDBJ whole genome shotgun (WGS) entry which is preliminary data.</text>
</comment>
<evidence type="ECO:0000313" key="3">
    <source>
        <dbReference type="Proteomes" id="UP000078284"/>
    </source>
</evidence>
<accession>A0A178W0C8</accession>
<dbReference type="Pfam" id="PF00646">
    <property type="entry name" value="F-box"/>
    <property type="match status" value="1"/>
</dbReference>
<name>A0A178W0C8_ARATH</name>
<dbReference type="Pfam" id="PF08387">
    <property type="entry name" value="FBD"/>
    <property type="match status" value="1"/>
</dbReference>
<sequence length="314" mass="36745">MLPFKDLVRTSVLSRRWRYLCRETTSLVFNESDFVNLSVFDREMVEPDRVFFVRVMREWISRFTGKIIENFEIHLSQPMGFAGDIMSLTEFATSRQVKNLVLDFSDPIQRNLSQAQQIIRDGLLRCRYPQKNELDVSHLFFNLLYVRNLTVCSFFLQVLQDCDDPMALHDSMKTRHLVMKTNMHANDFVGISIFLNSCPELESLTFDLVTSSRFVRAPSPLVIDPVSHWLTSKPYECLEKTLKVVKITKFRGSSNELHMLQYLLRTGCVMERVDLYEAEGLNHNQKRWVLAGVEEVQQNFKRASRHLRITLHNA</sequence>
<dbReference type="ExpressionAtlas" id="A0A178W0C8">
    <property type="expression patterns" value="baseline"/>
</dbReference>
<gene>
    <name evidence="2" type="ordered locus">AXX17_At2g12510</name>
</gene>
<dbReference type="Proteomes" id="UP000078284">
    <property type="component" value="Chromosome 2"/>
</dbReference>
<dbReference type="PANTHER" id="PTHR31900:SF30">
    <property type="entry name" value="SUPERFAMILY PROTEIN, PUTATIVE-RELATED"/>
    <property type="match status" value="1"/>
</dbReference>
<protein>
    <recommendedName>
        <fullName evidence="1">FBD domain-containing protein</fullName>
    </recommendedName>
</protein>
<dbReference type="InterPro" id="IPR050232">
    <property type="entry name" value="FBL13/AtMIF1-like"/>
</dbReference>
<dbReference type="InterPro" id="IPR006566">
    <property type="entry name" value="FBD"/>
</dbReference>
<dbReference type="PANTHER" id="PTHR31900">
    <property type="entry name" value="F-BOX/RNI SUPERFAMILY PROTEIN-RELATED"/>
    <property type="match status" value="1"/>
</dbReference>
<reference evidence="3" key="1">
    <citation type="journal article" date="2016" name="Proc. Natl. Acad. Sci. U.S.A.">
        <title>Chromosome-level assembly of Arabidopsis thaliana Ler reveals the extent of translocation and inversion polymorphisms.</title>
        <authorList>
            <person name="Zapata L."/>
            <person name="Ding J."/>
            <person name="Willing E.M."/>
            <person name="Hartwig B."/>
            <person name="Bezdan D."/>
            <person name="Jiao W.B."/>
            <person name="Patel V."/>
            <person name="Velikkakam James G."/>
            <person name="Koornneef M."/>
            <person name="Ossowski S."/>
            <person name="Schneeberger K."/>
        </authorList>
    </citation>
    <scope>NUCLEOTIDE SEQUENCE [LARGE SCALE GENOMIC DNA]</scope>
    <source>
        <strain evidence="3">cv. Landsberg erecta</strain>
    </source>
</reference>